<evidence type="ECO:0000259" key="3">
    <source>
        <dbReference type="Pfam" id="PF03807"/>
    </source>
</evidence>
<dbReference type="PANTHER" id="PTHR11645">
    <property type="entry name" value="PYRROLINE-5-CARBOXYLATE REDUCTASE"/>
    <property type="match status" value="1"/>
</dbReference>
<dbReference type="AlphaFoldDB" id="A0A9Q1CS77"/>
<name>A0A9Q1CS77_HOLLE</name>
<keyword evidence="2" id="KW-0560">Oxidoreductase</keyword>
<accession>A0A9Q1CS77</accession>
<protein>
    <submittedName>
        <fullName evidence="4">Pyrroline-5-carboxylate reductase 3</fullName>
    </submittedName>
</protein>
<dbReference type="OrthoDB" id="10263291at2759"/>
<comment type="caution">
    <text evidence="4">The sequence shown here is derived from an EMBL/GenBank/DDBJ whole genome shotgun (WGS) entry which is preliminary data.</text>
</comment>
<dbReference type="Gene3D" id="3.40.50.720">
    <property type="entry name" value="NAD(P)-binding Rossmann-like Domain"/>
    <property type="match status" value="1"/>
</dbReference>
<keyword evidence="5" id="KW-1185">Reference proteome</keyword>
<dbReference type="Pfam" id="PF03807">
    <property type="entry name" value="F420_oxidored"/>
    <property type="match status" value="1"/>
</dbReference>
<dbReference type="EMBL" id="JAIZAY010000001">
    <property type="protein sequence ID" value="KAJ8049614.1"/>
    <property type="molecule type" value="Genomic_DNA"/>
</dbReference>
<proteinExistence type="inferred from homology"/>
<dbReference type="Proteomes" id="UP001152320">
    <property type="component" value="Chromosome 1"/>
</dbReference>
<evidence type="ECO:0000256" key="2">
    <source>
        <dbReference type="ARBA" id="ARBA00023002"/>
    </source>
</evidence>
<gene>
    <name evidence="4" type="ORF">HOLleu_02432</name>
</gene>
<reference evidence="4" key="1">
    <citation type="submission" date="2021-10" db="EMBL/GenBank/DDBJ databases">
        <title>Tropical sea cucumber genome reveals ecological adaptation and Cuvierian tubules defense mechanism.</title>
        <authorList>
            <person name="Chen T."/>
        </authorList>
    </citation>
    <scope>NUCLEOTIDE SEQUENCE</scope>
    <source>
        <strain evidence="4">Nanhai2018</strain>
        <tissue evidence="4">Muscle</tissue>
    </source>
</reference>
<dbReference type="GO" id="GO:0055129">
    <property type="term" value="P:L-proline biosynthetic process"/>
    <property type="evidence" value="ECO:0007669"/>
    <property type="project" value="TreeGrafter"/>
</dbReference>
<sequence length="108" mass="11898">MVSTLVIFSPSRTLQPSQIKTSAPSDRNFGILKEHSVGTTHDNREVTKFADIIFLACKPYQIQDVAKEISADLSTERHLVVSCAAGLPMINLESVSILNLIRLAHTYS</sequence>
<organism evidence="4 5">
    <name type="scientific">Holothuria leucospilota</name>
    <name type="common">Black long sea cucumber</name>
    <name type="synonym">Mertensiothuria leucospilota</name>
    <dbReference type="NCBI Taxonomy" id="206669"/>
    <lineage>
        <taxon>Eukaryota</taxon>
        <taxon>Metazoa</taxon>
        <taxon>Echinodermata</taxon>
        <taxon>Eleutherozoa</taxon>
        <taxon>Echinozoa</taxon>
        <taxon>Holothuroidea</taxon>
        <taxon>Aspidochirotacea</taxon>
        <taxon>Aspidochirotida</taxon>
        <taxon>Holothuriidae</taxon>
        <taxon>Holothuria</taxon>
    </lineage>
</organism>
<evidence type="ECO:0000313" key="5">
    <source>
        <dbReference type="Proteomes" id="UP001152320"/>
    </source>
</evidence>
<dbReference type="GO" id="GO:0004735">
    <property type="term" value="F:pyrroline-5-carboxylate reductase activity"/>
    <property type="evidence" value="ECO:0007669"/>
    <property type="project" value="TreeGrafter"/>
</dbReference>
<evidence type="ECO:0000313" key="4">
    <source>
        <dbReference type="EMBL" id="KAJ8049614.1"/>
    </source>
</evidence>
<feature type="domain" description="Pyrroline-5-carboxylate reductase catalytic N-terminal" evidence="3">
    <location>
        <begin position="18"/>
        <end position="86"/>
    </location>
</feature>
<comment type="similarity">
    <text evidence="1">Belongs to the pyrroline-5-carboxylate reductase family.</text>
</comment>
<dbReference type="SUPFAM" id="SSF51735">
    <property type="entry name" value="NAD(P)-binding Rossmann-fold domains"/>
    <property type="match status" value="1"/>
</dbReference>
<dbReference type="InterPro" id="IPR028939">
    <property type="entry name" value="P5C_Rdtase_cat_N"/>
</dbReference>
<dbReference type="PANTHER" id="PTHR11645:SF0">
    <property type="entry name" value="PYRROLINE-5-CARBOXYLATE REDUCTASE 3"/>
    <property type="match status" value="1"/>
</dbReference>
<evidence type="ECO:0000256" key="1">
    <source>
        <dbReference type="ARBA" id="ARBA00005525"/>
    </source>
</evidence>
<dbReference type="InterPro" id="IPR036291">
    <property type="entry name" value="NAD(P)-bd_dom_sf"/>
</dbReference>